<protein>
    <submittedName>
        <fullName evidence="2">Hypothetical membrane protein</fullName>
    </submittedName>
</protein>
<reference evidence="2 3" key="1">
    <citation type="journal article" date="2007" name="Proc. Natl. Acad. Sci. U.S.A.">
        <title>The genome of Syntrophus aciditrophicus: life at the thermodynamic limit of microbial growth.</title>
        <authorList>
            <person name="McInerney M.J."/>
            <person name="Rohlin L."/>
            <person name="Mouttaki H."/>
            <person name="Kim U."/>
            <person name="Krupp R.S."/>
            <person name="Rios-Hernandez L."/>
            <person name="Sieber J."/>
            <person name="Struchtemeyer C.G."/>
            <person name="Bhattacharyya A."/>
            <person name="Campbell J.W."/>
            <person name="Gunsalus R.P."/>
        </authorList>
    </citation>
    <scope>NUCLEOTIDE SEQUENCE [LARGE SCALE GENOMIC DNA]</scope>
    <source>
        <strain evidence="2 3">SB</strain>
    </source>
</reference>
<dbReference type="HOGENOM" id="CLU_088489_1_0_7"/>
<keyword evidence="1" id="KW-0472">Membrane</keyword>
<name>Q2LRC4_SYNAS</name>
<sequence>MMFMDVPFGRPVFEYAFRDFLTTKEEIMKKTMEIVISIVGLFLLAIPVGFTADNSFSGFLGDPARYDLLKPGPKDGARLRWLKEGVDIKKYNKFMVDSVIFYLADSSEYKGIDPQEMKELADSFNRELVAAFKDKWPIVAEPGPDVVRIRIAITNIKPSKPGVSAVTSIIPIGLGVSLVKKGATGGWSGSGETGIELMTMDSMTDEVIAMAVDRRNAEFEQRFSKWGSANDAFKFWSEKIVSFIDDAHGIKRESGK</sequence>
<feature type="transmembrane region" description="Helical" evidence="1">
    <location>
        <begin position="34"/>
        <end position="52"/>
    </location>
</feature>
<evidence type="ECO:0000256" key="1">
    <source>
        <dbReference type="SAM" id="Phobius"/>
    </source>
</evidence>
<organism evidence="2 3">
    <name type="scientific">Syntrophus aciditrophicus (strain SB)</name>
    <dbReference type="NCBI Taxonomy" id="56780"/>
    <lineage>
        <taxon>Bacteria</taxon>
        <taxon>Pseudomonadati</taxon>
        <taxon>Thermodesulfobacteriota</taxon>
        <taxon>Syntrophia</taxon>
        <taxon>Syntrophales</taxon>
        <taxon>Syntrophaceae</taxon>
        <taxon>Syntrophus</taxon>
    </lineage>
</organism>
<dbReference type="InterPro" id="IPR021747">
    <property type="entry name" value="DUF3313"/>
</dbReference>
<keyword evidence="3" id="KW-1185">Reference proteome</keyword>
<dbReference type="AlphaFoldDB" id="Q2LRC4"/>
<dbReference type="Proteomes" id="UP000001933">
    <property type="component" value="Chromosome"/>
</dbReference>
<dbReference type="STRING" id="56780.SYN_02957"/>
<keyword evidence="1" id="KW-1133">Transmembrane helix</keyword>
<proteinExistence type="predicted"/>
<dbReference type="EMBL" id="CP000252">
    <property type="protein sequence ID" value="ABC76634.1"/>
    <property type="molecule type" value="Genomic_DNA"/>
</dbReference>
<dbReference type="InParanoid" id="Q2LRC4"/>
<dbReference type="Pfam" id="PF11769">
    <property type="entry name" value="DUF3313"/>
    <property type="match status" value="1"/>
</dbReference>
<dbReference type="eggNOG" id="ENOG5032EDN">
    <property type="taxonomic scope" value="Bacteria"/>
</dbReference>
<accession>Q2LRC4</accession>
<evidence type="ECO:0000313" key="3">
    <source>
        <dbReference type="Proteomes" id="UP000001933"/>
    </source>
</evidence>
<dbReference type="KEGG" id="sat:SYN_02957"/>
<keyword evidence="1" id="KW-0812">Transmembrane</keyword>
<evidence type="ECO:0000313" key="2">
    <source>
        <dbReference type="EMBL" id="ABC76634.1"/>
    </source>
</evidence>
<gene>
    <name evidence="2" type="ORF">SYN_02957</name>
</gene>